<dbReference type="GO" id="GO:0006749">
    <property type="term" value="P:glutathione metabolic process"/>
    <property type="evidence" value="ECO:0007669"/>
    <property type="project" value="InterPro"/>
</dbReference>
<comment type="similarity">
    <text evidence="1 13">Belongs to the class-I pyridine nucleotide-disulfide oxidoreductase family.</text>
</comment>
<comment type="function">
    <text evidence="14">Catalyzes the reduction of glutathione disulfide (GSSG) to reduced glutathione (GSH).</text>
</comment>
<dbReference type="AlphaFoldDB" id="A0A418SCK0"/>
<evidence type="ECO:0000256" key="8">
    <source>
        <dbReference type="ARBA" id="ARBA00023284"/>
    </source>
</evidence>
<dbReference type="Gene3D" id="3.30.390.30">
    <property type="match status" value="1"/>
</dbReference>
<dbReference type="NCBIfam" id="NF004776">
    <property type="entry name" value="PRK06116.1"/>
    <property type="match status" value="1"/>
</dbReference>
<keyword evidence="3 13" id="KW-0285">Flavoprotein</keyword>
<dbReference type="GO" id="GO:0045454">
    <property type="term" value="P:cell redox homeostasis"/>
    <property type="evidence" value="ECO:0007669"/>
    <property type="project" value="InterPro"/>
</dbReference>
<evidence type="ECO:0000256" key="13">
    <source>
        <dbReference type="RuleBase" id="RU003691"/>
    </source>
</evidence>
<keyword evidence="18" id="KW-1185">Reference proteome</keyword>
<evidence type="ECO:0000256" key="7">
    <source>
        <dbReference type="ARBA" id="ARBA00023157"/>
    </source>
</evidence>
<dbReference type="InterPro" id="IPR012999">
    <property type="entry name" value="Pyr_OxRdtase_I_AS"/>
</dbReference>
<evidence type="ECO:0000259" key="15">
    <source>
        <dbReference type="Pfam" id="PF02852"/>
    </source>
</evidence>
<dbReference type="GO" id="GO:0004362">
    <property type="term" value="F:glutathione-disulfide reductase (NADPH) activity"/>
    <property type="evidence" value="ECO:0007669"/>
    <property type="project" value="UniProtKB-EC"/>
</dbReference>
<dbReference type="SUPFAM" id="SSF55424">
    <property type="entry name" value="FAD/NAD-linked reductases, dimerisation (C-terminal) domain"/>
    <property type="match status" value="1"/>
</dbReference>
<dbReference type="NCBIfam" id="TIGR01424">
    <property type="entry name" value="gluta_reduc_2"/>
    <property type="match status" value="1"/>
</dbReference>
<organism evidence="17 18">
    <name type="scientific">Pseudooceanicola algae</name>
    <dbReference type="NCBI Taxonomy" id="1537215"/>
    <lineage>
        <taxon>Bacteria</taxon>
        <taxon>Pseudomonadati</taxon>
        <taxon>Pseudomonadota</taxon>
        <taxon>Alphaproteobacteria</taxon>
        <taxon>Rhodobacterales</taxon>
        <taxon>Paracoccaceae</taxon>
        <taxon>Pseudooceanicola</taxon>
    </lineage>
</organism>
<dbReference type="EC" id="1.8.1.7" evidence="14"/>
<feature type="disulfide bond" description="Redox-active" evidence="12">
    <location>
        <begin position="43"/>
        <end position="48"/>
    </location>
</feature>
<dbReference type="InterPro" id="IPR036188">
    <property type="entry name" value="FAD/NAD-bd_sf"/>
</dbReference>
<evidence type="ECO:0000313" key="17">
    <source>
        <dbReference type="EMBL" id="QPM89024.1"/>
    </source>
</evidence>
<gene>
    <name evidence="17" type="primary">garB</name>
    <name evidence="17" type="ORF">PSAL_002330</name>
</gene>
<keyword evidence="6 13" id="KW-0560">Oxidoreductase</keyword>
<dbReference type="RefSeq" id="WP_119840592.1">
    <property type="nucleotide sequence ID" value="NZ_CP060436.1"/>
</dbReference>
<comment type="subunit">
    <text evidence="2">Homodimer.</text>
</comment>
<dbReference type="PROSITE" id="PS00076">
    <property type="entry name" value="PYRIDINE_REDOX_1"/>
    <property type="match status" value="1"/>
</dbReference>
<evidence type="ECO:0000259" key="16">
    <source>
        <dbReference type="Pfam" id="PF07992"/>
    </source>
</evidence>
<dbReference type="PRINTS" id="PR00411">
    <property type="entry name" value="PNDRDTASEI"/>
</dbReference>
<dbReference type="KEGG" id="palw:PSAL_002330"/>
<dbReference type="OrthoDB" id="9776382at2"/>
<evidence type="ECO:0000256" key="3">
    <source>
        <dbReference type="ARBA" id="ARBA00022630"/>
    </source>
</evidence>
<dbReference type="GO" id="GO:0005829">
    <property type="term" value="C:cytosol"/>
    <property type="evidence" value="ECO:0007669"/>
    <property type="project" value="TreeGrafter"/>
</dbReference>
<feature type="binding site" evidence="11">
    <location>
        <position position="262"/>
    </location>
    <ligand>
        <name>NAD(+)</name>
        <dbReference type="ChEBI" id="CHEBI:57540"/>
    </ligand>
</feature>
<evidence type="ECO:0000256" key="1">
    <source>
        <dbReference type="ARBA" id="ARBA00007532"/>
    </source>
</evidence>
<protein>
    <recommendedName>
        <fullName evidence="14">Glutathione reductase</fullName>
        <shortName evidence="14">GRase</shortName>
        <ecNumber evidence="14">1.8.1.7</ecNumber>
    </recommendedName>
</protein>
<dbReference type="GO" id="GO:0050660">
    <property type="term" value="F:flavin adenine dinucleotide binding"/>
    <property type="evidence" value="ECO:0007669"/>
    <property type="project" value="InterPro"/>
</dbReference>
<dbReference type="InterPro" id="IPR016156">
    <property type="entry name" value="FAD/NAD-linked_Rdtase_dimer_sf"/>
</dbReference>
<evidence type="ECO:0000256" key="14">
    <source>
        <dbReference type="RuleBase" id="RU365040"/>
    </source>
</evidence>
<dbReference type="PANTHER" id="PTHR42737">
    <property type="entry name" value="GLUTATHIONE REDUCTASE"/>
    <property type="match status" value="1"/>
</dbReference>
<feature type="binding site" evidence="11">
    <location>
        <position position="303"/>
    </location>
    <ligand>
        <name>FAD</name>
        <dbReference type="ChEBI" id="CHEBI:57692"/>
    </ligand>
</feature>
<reference evidence="17 18" key="1">
    <citation type="submission" date="2020-08" db="EMBL/GenBank/DDBJ databases">
        <title>Genome sequence of Rhodobacteraceae bacterium Lw-13e.</title>
        <authorList>
            <person name="Poehlein A."/>
            <person name="Wolter L."/>
            <person name="Daniel R."/>
            <person name="Brinkhoff T."/>
        </authorList>
    </citation>
    <scope>NUCLEOTIDE SEQUENCE [LARGE SCALE GENOMIC DNA]</scope>
    <source>
        <strain evidence="17 18">Lw-13e</strain>
    </source>
</reference>
<dbReference type="GO" id="GO:0050661">
    <property type="term" value="F:NADP binding"/>
    <property type="evidence" value="ECO:0007669"/>
    <property type="project" value="InterPro"/>
</dbReference>
<dbReference type="SUPFAM" id="SSF51905">
    <property type="entry name" value="FAD/NAD(P)-binding domain"/>
    <property type="match status" value="1"/>
</dbReference>
<dbReference type="InterPro" id="IPR004099">
    <property type="entry name" value="Pyr_nucl-diS_OxRdtase_dimer"/>
</dbReference>
<dbReference type="PRINTS" id="PR00368">
    <property type="entry name" value="FADPNR"/>
</dbReference>
<dbReference type="InterPro" id="IPR023753">
    <property type="entry name" value="FAD/NAD-binding_dom"/>
</dbReference>
<keyword evidence="7" id="KW-1015">Disulfide bond</keyword>
<dbReference type="Pfam" id="PF02852">
    <property type="entry name" value="Pyr_redox_dim"/>
    <property type="match status" value="1"/>
</dbReference>
<feature type="binding site" evidence="11">
    <location>
        <begin position="175"/>
        <end position="182"/>
    </location>
    <ligand>
        <name>NAD(+)</name>
        <dbReference type="ChEBI" id="CHEBI:57540"/>
    </ligand>
</feature>
<dbReference type="Gene3D" id="3.50.50.60">
    <property type="entry name" value="FAD/NAD(P)-binding domain"/>
    <property type="match status" value="2"/>
</dbReference>
<dbReference type="InterPro" id="IPR046952">
    <property type="entry name" value="GSHR/TRXR-like"/>
</dbReference>
<comment type="catalytic activity">
    <reaction evidence="9 14">
        <text>2 glutathione + NADP(+) = glutathione disulfide + NADPH + H(+)</text>
        <dbReference type="Rhea" id="RHEA:11740"/>
        <dbReference type="ChEBI" id="CHEBI:15378"/>
        <dbReference type="ChEBI" id="CHEBI:57783"/>
        <dbReference type="ChEBI" id="CHEBI:57925"/>
        <dbReference type="ChEBI" id="CHEBI:58297"/>
        <dbReference type="ChEBI" id="CHEBI:58349"/>
        <dbReference type="EC" id="1.8.1.7"/>
    </reaction>
</comment>
<accession>A0A418SCK0</accession>
<keyword evidence="11" id="KW-0547">Nucleotide-binding</keyword>
<dbReference type="Pfam" id="PF07992">
    <property type="entry name" value="Pyr_redox_2"/>
    <property type="match status" value="1"/>
</dbReference>
<feature type="domain" description="FAD/NAD(P)-binding" evidence="16">
    <location>
        <begin position="5"/>
        <end position="318"/>
    </location>
</feature>
<evidence type="ECO:0000256" key="2">
    <source>
        <dbReference type="ARBA" id="ARBA00011738"/>
    </source>
</evidence>
<feature type="active site" description="Proton acceptor" evidence="10">
    <location>
        <position position="438"/>
    </location>
</feature>
<keyword evidence="5 14" id="KW-0521">NADP</keyword>
<evidence type="ECO:0000256" key="5">
    <source>
        <dbReference type="ARBA" id="ARBA00022857"/>
    </source>
</evidence>
<evidence type="ECO:0000256" key="4">
    <source>
        <dbReference type="ARBA" id="ARBA00022827"/>
    </source>
</evidence>
<dbReference type="PIRSF" id="PIRSF000350">
    <property type="entry name" value="Mercury_reductase_MerA"/>
    <property type="match status" value="1"/>
</dbReference>
<keyword evidence="11" id="KW-0520">NAD</keyword>
<dbReference type="InterPro" id="IPR006324">
    <property type="entry name" value="GSHR"/>
</dbReference>
<sequence length="455" mass="48634">MSFDYDLFVIGAGSGGVRAARVAAGETGARVAIAEESRYGGTCVIRGCVPKKLMVFASTYGRVAEEAAAYGWDAKIENFNWTAFCSKLNLELDRLEGVYNRLLDGSGVDKFSQRATVRDAHTVLLADGTEKTAKHILVATGGRPVRPDLPGAELGMVSDDIFHMDSLPGNVLIVGGGYIGSEFACILNGMGVSVTQYYRGDQILRGFDNEARNLIAEEMRASGIDLQTGTDITGLERDGDQIVALRSDGAKARFDKVIFATGRRPNTDDMGFEEAGVTLKGNGAITVDEYSQTGVPSIYAIGDVTDRVQLTPVAIREGMAFVATVFRGEPTRPDHELIPTAIFTQPEMGTVGLSEEQAKSVAGEPVEIYATSFKPMQQSFAGGAAQKILMKLVVGKESRKVLGCHIVGPAAGEMIQMAGIAVKMGATKEDFDRTVAVHPTAAEEMVTMRTPVRTI</sequence>
<evidence type="ECO:0000313" key="18">
    <source>
        <dbReference type="Proteomes" id="UP000283786"/>
    </source>
</evidence>
<dbReference type="EMBL" id="CP060436">
    <property type="protein sequence ID" value="QPM89024.1"/>
    <property type="molecule type" value="Genomic_DNA"/>
</dbReference>
<feature type="binding site" evidence="11">
    <location>
        <position position="52"/>
    </location>
    <ligand>
        <name>FAD</name>
        <dbReference type="ChEBI" id="CHEBI:57692"/>
    </ligand>
</feature>
<keyword evidence="4 11" id="KW-0274">FAD</keyword>
<dbReference type="PANTHER" id="PTHR42737:SF2">
    <property type="entry name" value="GLUTATHIONE REDUCTASE"/>
    <property type="match status" value="1"/>
</dbReference>
<name>A0A418SCK0_9RHOB</name>
<evidence type="ECO:0000256" key="9">
    <source>
        <dbReference type="ARBA" id="ARBA00049142"/>
    </source>
</evidence>
<evidence type="ECO:0000256" key="10">
    <source>
        <dbReference type="PIRSR" id="PIRSR000350-2"/>
    </source>
</evidence>
<dbReference type="Proteomes" id="UP000283786">
    <property type="component" value="Chromosome"/>
</dbReference>
<keyword evidence="8 13" id="KW-0676">Redox-active center</keyword>
<dbReference type="GO" id="GO:0034599">
    <property type="term" value="P:cellular response to oxidative stress"/>
    <property type="evidence" value="ECO:0007669"/>
    <property type="project" value="TreeGrafter"/>
</dbReference>
<evidence type="ECO:0000256" key="12">
    <source>
        <dbReference type="PIRSR" id="PIRSR000350-4"/>
    </source>
</evidence>
<evidence type="ECO:0000256" key="11">
    <source>
        <dbReference type="PIRSR" id="PIRSR000350-3"/>
    </source>
</evidence>
<comment type="cofactor">
    <cofactor evidence="11">
        <name>FAD</name>
        <dbReference type="ChEBI" id="CHEBI:57692"/>
    </cofactor>
    <text evidence="11">Binds 1 FAD per subunit.</text>
</comment>
<proteinExistence type="inferred from homology"/>
<feature type="domain" description="Pyridine nucleotide-disulphide oxidoreductase dimerisation" evidence="15">
    <location>
        <begin position="338"/>
        <end position="448"/>
    </location>
</feature>
<dbReference type="InterPro" id="IPR001100">
    <property type="entry name" value="Pyr_nuc-diS_OxRdtase"/>
</dbReference>
<evidence type="ECO:0000256" key="6">
    <source>
        <dbReference type="ARBA" id="ARBA00023002"/>
    </source>
</evidence>